<gene>
    <name evidence="3" type="ORF">LCY76_10905</name>
</gene>
<reference evidence="3" key="1">
    <citation type="submission" date="2021-09" db="EMBL/GenBank/DDBJ databases">
        <title>Genome analysis of Fictibacillus sp. KIGAM418 isolated from marine sediment.</title>
        <authorList>
            <person name="Seo M.-J."/>
            <person name="Cho E.-S."/>
            <person name="Hwang C.Y."/>
        </authorList>
    </citation>
    <scope>NUCLEOTIDE SEQUENCE</scope>
    <source>
        <strain evidence="3">KIGAM418</strain>
    </source>
</reference>
<evidence type="ECO:0000313" key="4">
    <source>
        <dbReference type="Proteomes" id="UP001139011"/>
    </source>
</evidence>
<dbReference type="Pfam" id="PF09992">
    <property type="entry name" value="NAGPA"/>
    <property type="match status" value="1"/>
</dbReference>
<dbReference type="RefSeq" id="WP_248252648.1">
    <property type="nucleotide sequence ID" value="NZ_JAIWJX010000002.1"/>
</dbReference>
<dbReference type="EMBL" id="JAIWJX010000002">
    <property type="protein sequence ID" value="MCK6257105.1"/>
    <property type="molecule type" value="Genomic_DNA"/>
</dbReference>
<organism evidence="3 4">
    <name type="scientific">Fictibacillus marinisediminis</name>
    <dbReference type="NCBI Taxonomy" id="2878389"/>
    <lineage>
        <taxon>Bacteria</taxon>
        <taxon>Bacillati</taxon>
        <taxon>Bacillota</taxon>
        <taxon>Bacilli</taxon>
        <taxon>Bacillales</taxon>
        <taxon>Fictibacillaceae</taxon>
        <taxon>Fictibacillus</taxon>
    </lineage>
</organism>
<dbReference type="PANTHER" id="PTHR40446">
    <property type="entry name" value="N-ACETYLGLUCOSAMINE-1-PHOSPHODIESTER ALPHA-N-ACETYLGLUCOSAMINIDASE"/>
    <property type="match status" value="1"/>
</dbReference>
<dbReference type="PROSITE" id="PS51724">
    <property type="entry name" value="SPOR"/>
    <property type="match status" value="1"/>
</dbReference>
<evidence type="ECO:0000256" key="1">
    <source>
        <dbReference type="SAM" id="MobiDB-lite"/>
    </source>
</evidence>
<dbReference type="Gene3D" id="3.30.70.1070">
    <property type="entry name" value="Sporulation related repeat"/>
    <property type="match status" value="1"/>
</dbReference>
<dbReference type="InterPro" id="IPR018711">
    <property type="entry name" value="NAGPA"/>
</dbReference>
<protein>
    <submittedName>
        <fullName evidence="3">Phosphodiester glycosidase family protein</fullName>
    </submittedName>
</protein>
<name>A0A9X1XC47_9BACL</name>
<dbReference type="AlphaFoldDB" id="A0A9X1XC47"/>
<dbReference type="InterPro" id="IPR036680">
    <property type="entry name" value="SPOR-like_sf"/>
</dbReference>
<dbReference type="InterPro" id="IPR007730">
    <property type="entry name" value="SPOR-like_dom"/>
</dbReference>
<keyword evidence="3" id="KW-0326">Glycosidase</keyword>
<dbReference type="SUPFAM" id="SSF110997">
    <property type="entry name" value="Sporulation related repeat"/>
    <property type="match status" value="1"/>
</dbReference>
<sequence>MPKVHTLYKSLIAIPIIASTMIPSTTMDKSAIGGVVHAQTQTFSTQTETNKLPLGSPDLQETRKTVEVAPGVTQTDIKRGTRSDSDVYTVDVKFVKTHDEAEKLSGKLTSQGYHPRIETISNRPADDNEQGPLGYLVRVGSYTTEDNAKAMQQKLEADGYTGLKTVYTGEDGKSTTGPWNVNILEVDPDQYKGHLSPALSNDVVTGKETVTSLGQRHHAIAGINGGYFVMADSDGTPGDLAGISMIGGELISEAVNNRSSLIIPSSSGQDASISSISSKQTAVSSDGISREVDGLNRKPGQIRGCGGVGGDAPTELPKHDFTCTDGSELIQYTSSYGETADSGVGAEAVLDAAGKVVQVRYSRGGTIPKEGSVLAGTGEAASWLQKHAKAGMKISVNKNINEDGQPLKVEDSTELINGGPRLLKGGEVSLNPVEEGFHMKDNPEFYYRFGERRNPRTLAGIKPNGNLLFVTIDGHEPGWSVGANFNESAAVIKSLGAKDALNLDGGGSTTMTVGNKLKNRPSDPTGERPIGDAILLLP</sequence>
<comment type="caution">
    <text evidence="3">The sequence shown here is derived from an EMBL/GenBank/DDBJ whole genome shotgun (WGS) entry which is preliminary data.</text>
</comment>
<feature type="region of interest" description="Disordered" evidence="1">
    <location>
        <begin position="273"/>
        <end position="296"/>
    </location>
</feature>
<evidence type="ECO:0000259" key="2">
    <source>
        <dbReference type="PROSITE" id="PS51724"/>
    </source>
</evidence>
<dbReference type="GO" id="GO:0016798">
    <property type="term" value="F:hydrolase activity, acting on glycosyl bonds"/>
    <property type="evidence" value="ECO:0007669"/>
    <property type="project" value="UniProtKB-KW"/>
</dbReference>
<keyword evidence="3" id="KW-0378">Hydrolase</keyword>
<dbReference type="Pfam" id="PF05036">
    <property type="entry name" value="SPOR"/>
    <property type="match status" value="1"/>
</dbReference>
<keyword evidence="4" id="KW-1185">Reference proteome</keyword>
<accession>A0A9X1XC47</accession>
<feature type="domain" description="SPOR" evidence="2">
    <location>
        <begin position="82"/>
        <end position="170"/>
    </location>
</feature>
<dbReference type="GO" id="GO:0042834">
    <property type="term" value="F:peptidoglycan binding"/>
    <property type="evidence" value="ECO:0007669"/>
    <property type="project" value="InterPro"/>
</dbReference>
<dbReference type="Proteomes" id="UP001139011">
    <property type="component" value="Unassembled WGS sequence"/>
</dbReference>
<feature type="compositionally biased region" description="Low complexity" evidence="1">
    <location>
        <begin position="273"/>
        <end position="285"/>
    </location>
</feature>
<proteinExistence type="predicted"/>
<dbReference type="PANTHER" id="PTHR40446:SF2">
    <property type="entry name" value="N-ACETYLGLUCOSAMINE-1-PHOSPHODIESTER ALPHA-N-ACETYLGLUCOSAMINIDASE"/>
    <property type="match status" value="1"/>
</dbReference>
<evidence type="ECO:0000313" key="3">
    <source>
        <dbReference type="EMBL" id="MCK6257105.1"/>
    </source>
</evidence>